<dbReference type="Gene3D" id="3.20.20.70">
    <property type="entry name" value="Aldolase class I"/>
    <property type="match status" value="1"/>
</dbReference>
<dbReference type="GO" id="GO:0043801">
    <property type="term" value="F:hexulose-6-phosphate synthase activity"/>
    <property type="evidence" value="ECO:0007669"/>
    <property type="project" value="UniProtKB-EC"/>
</dbReference>
<comment type="caution">
    <text evidence="9">The sequence shown here is derived from an EMBL/GenBank/DDBJ whole genome shotgun (WGS) entry which is preliminary data.</text>
</comment>
<dbReference type="GO" id="GO:0004590">
    <property type="term" value="F:orotidine-5'-phosphate decarboxylase activity"/>
    <property type="evidence" value="ECO:0007669"/>
    <property type="project" value="InterPro"/>
</dbReference>
<comment type="similarity">
    <text evidence="3">Belongs to the HPS/KGPDC family. HPS subfamily.</text>
</comment>
<dbReference type="NCBIfam" id="TIGR03128">
    <property type="entry name" value="RuMP_HxlA"/>
    <property type="match status" value="1"/>
</dbReference>
<dbReference type="FunFam" id="3.20.20.70:FF:000022">
    <property type="entry name" value="3-keto-L-gulonate-6-phosphate decarboxylase UlaD"/>
    <property type="match status" value="1"/>
</dbReference>
<evidence type="ECO:0000256" key="4">
    <source>
        <dbReference type="ARBA" id="ARBA00012890"/>
    </source>
</evidence>
<dbReference type="InterPro" id="IPR011060">
    <property type="entry name" value="RibuloseP-bd_barrel"/>
</dbReference>
<keyword evidence="6 9" id="KW-0456">Lyase</keyword>
<keyword evidence="7" id="KW-0119">Carbohydrate metabolism</keyword>
<reference evidence="9" key="1">
    <citation type="journal article" date="2021" name="PeerJ">
        <title>Extensive microbial diversity within the chicken gut microbiome revealed by metagenomics and culture.</title>
        <authorList>
            <person name="Gilroy R."/>
            <person name="Ravi A."/>
            <person name="Getino M."/>
            <person name="Pursley I."/>
            <person name="Horton D.L."/>
            <person name="Alikhan N.F."/>
            <person name="Baker D."/>
            <person name="Gharbi K."/>
            <person name="Hall N."/>
            <person name="Watson M."/>
            <person name="Adriaenssens E.M."/>
            <person name="Foster-Nyarko E."/>
            <person name="Jarju S."/>
            <person name="Secka A."/>
            <person name="Antonio M."/>
            <person name="Oren A."/>
            <person name="Chaudhuri R.R."/>
            <person name="La Ragione R."/>
            <person name="Hildebrand F."/>
            <person name="Pallen M.J."/>
        </authorList>
    </citation>
    <scope>NUCLEOTIDE SEQUENCE</scope>
    <source>
        <strain evidence="9">CHK169-2315</strain>
    </source>
</reference>
<dbReference type="Pfam" id="PF00215">
    <property type="entry name" value="OMPdecase"/>
    <property type="match status" value="1"/>
</dbReference>
<dbReference type="PANTHER" id="PTHR35039">
    <property type="entry name" value="3-KETO-L-GULONATE-6-PHOSPHATE DECARBOXYLASE SGBH-RELATED"/>
    <property type="match status" value="1"/>
</dbReference>
<evidence type="ECO:0000256" key="2">
    <source>
        <dbReference type="ARBA" id="ARBA00005014"/>
    </source>
</evidence>
<dbReference type="SUPFAM" id="SSF51366">
    <property type="entry name" value="Ribulose-phoshate binding barrel"/>
    <property type="match status" value="1"/>
</dbReference>
<dbReference type="SMART" id="SM00934">
    <property type="entry name" value="OMPdecase"/>
    <property type="match status" value="1"/>
</dbReference>
<evidence type="ECO:0000256" key="7">
    <source>
        <dbReference type="ARBA" id="ARBA00023277"/>
    </source>
</evidence>
<comment type="catalytic activity">
    <reaction evidence="1">
        <text>D-ribulose 5-phosphate + formaldehyde = D-arabino-hex-3-ulose 6-phosphate</text>
        <dbReference type="Rhea" id="RHEA:25201"/>
        <dbReference type="ChEBI" id="CHEBI:16842"/>
        <dbReference type="ChEBI" id="CHEBI:58121"/>
        <dbReference type="ChEBI" id="CHEBI:58542"/>
        <dbReference type="EC" id="4.1.2.43"/>
    </reaction>
</comment>
<organism evidence="9 10">
    <name type="scientific">Candidatus Pseudogracilibacillus intestinigallinarum</name>
    <dbReference type="NCBI Taxonomy" id="2838742"/>
    <lineage>
        <taxon>Bacteria</taxon>
        <taxon>Bacillati</taxon>
        <taxon>Bacillota</taxon>
        <taxon>Bacilli</taxon>
        <taxon>Bacillales</taxon>
        <taxon>Bacillaceae</taxon>
        <taxon>Pseudogracilibacillus</taxon>
    </lineage>
</organism>
<dbReference type="InterPro" id="IPR001754">
    <property type="entry name" value="OMPdeCOase_dom"/>
</dbReference>
<protein>
    <recommendedName>
        <fullName evidence="4">3-hexulose-6-phosphate synthase</fullName>
        <ecNumber evidence="4">4.1.2.43</ecNumber>
    </recommendedName>
</protein>
<evidence type="ECO:0000256" key="1">
    <source>
        <dbReference type="ARBA" id="ARBA00000718"/>
    </source>
</evidence>
<dbReference type="GO" id="GO:0033982">
    <property type="term" value="F:3-dehydro-L-gulonate-6-phosphate decarboxylase activity"/>
    <property type="evidence" value="ECO:0007669"/>
    <property type="project" value="TreeGrafter"/>
</dbReference>
<dbReference type="InterPro" id="IPR017553">
    <property type="entry name" value="3-hexulose-6-phosphate_synth"/>
</dbReference>
<dbReference type="AlphaFoldDB" id="A0A9D1PLN0"/>
<reference evidence="9" key="2">
    <citation type="submission" date="2021-04" db="EMBL/GenBank/DDBJ databases">
        <authorList>
            <person name="Gilroy R."/>
        </authorList>
    </citation>
    <scope>NUCLEOTIDE SEQUENCE</scope>
    <source>
        <strain evidence="9">CHK169-2315</strain>
    </source>
</reference>
<evidence type="ECO:0000256" key="5">
    <source>
        <dbReference type="ARBA" id="ARBA00022563"/>
    </source>
</evidence>
<evidence type="ECO:0000313" key="9">
    <source>
        <dbReference type="EMBL" id="HIV73688.1"/>
    </source>
</evidence>
<dbReference type="GO" id="GO:0019854">
    <property type="term" value="P:L-ascorbic acid catabolic process"/>
    <property type="evidence" value="ECO:0007669"/>
    <property type="project" value="TreeGrafter"/>
</dbReference>
<feature type="domain" description="Orotidine 5'-phosphate decarboxylase" evidence="8">
    <location>
        <begin position="2"/>
        <end position="202"/>
    </location>
</feature>
<sequence>MLIQIALDRMTEKEAFSILDMVAEEIDVIEIGTGVIKQYGMSIVKKIKNQYPNILLFADMKTCDAGESEAIQAFQAGADITSCMAFSSVSTIEKVLQTATKYDKEVMIDLLGVQDVEKINDLYGIGCRYFCLHIGIDEQKESINPLSNLYDVMTNLKSCKIAVAGGITPSSLSNLDFSLINIVIVGSAITKSTNPLNVVQCIKRKISN</sequence>
<dbReference type="GO" id="GO:0006730">
    <property type="term" value="P:one-carbon metabolic process"/>
    <property type="evidence" value="ECO:0007669"/>
    <property type="project" value="UniProtKB-KW"/>
</dbReference>
<evidence type="ECO:0000313" key="10">
    <source>
        <dbReference type="Proteomes" id="UP000823937"/>
    </source>
</evidence>
<name>A0A9D1PLN0_9BACI</name>
<proteinExistence type="inferred from homology"/>
<dbReference type="EC" id="4.1.2.43" evidence="4"/>
<evidence type="ECO:0000259" key="8">
    <source>
        <dbReference type="SMART" id="SM00934"/>
    </source>
</evidence>
<dbReference type="InterPro" id="IPR041710">
    <property type="entry name" value="HPS/KGPDC"/>
</dbReference>
<evidence type="ECO:0000256" key="3">
    <source>
        <dbReference type="ARBA" id="ARBA00006350"/>
    </source>
</evidence>
<keyword evidence="5" id="KW-0554">One-carbon metabolism</keyword>
<dbReference type="InterPro" id="IPR013785">
    <property type="entry name" value="Aldolase_TIM"/>
</dbReference>
<dbReference type="CDD" id="cd04726">
    <property type="entry name" value="KGPDC_HPS"/>
    <property type="match status" value="1"/>
</dbReference>
<evidence type="ECO:0000256" key="6">
    <source>
        <dbReference type="ARBA" id="ARBA00023239"/>
    </source>
</evidence>
<dbReference type="EMBL" id="DXHX01000017">
    <property type="protein sequence ID" value="HIV73688.1"/>
    <property type="molecule type" value="Genomic_DNA"/>
</dbReference>
<accession>A0A9D1PLN0</accession>
<dbReference type="GO" id="GO:0006207">
    <property type="term" value="P:'de novo' pyrimidine nucleobase biosynthetic process"/>
    <property type="evidence" value="ECO:0007669"/>
    <property type="project" value="InterPro"/>
</dbReference>
<dbReference type="Proteomes" id="UP000823937">
    <property type="component" value="Unassembled WGS sequence"/>
</dbReference>
<dbReference type="PANTHER" id="PTHR35039:SF3">
    <property type="entry name" value="3-KETO-L-GULONATE-6-PHOSPHATE DECARBOXYLASE SGBH-RELATED"/>
    <property type="match status" value="1"/>
</dbReference>
<comment type="pathway">
    <text evidence="2">One-carbon metabolism; formaldehyde assimilation via RuMP pathway; D-fructose 6-phosphate from D-ribulose 5-phosphate and formaldehyde: step 1/2.</text>
</comment>
<gene>
    <name evidence="9" type="ORF">H9895_01240</name>
</gene>